<keyword evidence="2" id="KW-1185">Reference proteome</keyword>
<accession>A0ABY4K4U3</accession>
<dbReference type="EMBL" id="CP096203">
    <property type="protein sequence ID" value="UPQ74380.1"/>
    <property type="molecule type" value="Genomic_DNA"/>
</dbReference>
<dbReference type="Proteomes" id="UP000830552">
    <property type="component" value="Chromosome"/>
</dbReference>
<reference evidence="1" key="1">
    <citation type="submission" date="2022-04" db="EMBL/GenBank/DDBJ databases">
        <title>Evolutionary, genomic, and biogeographic characterization of Chryseobacterium nepalense represented by a plastic-degrading bacterium AC3.</title>
        <authorList>
            <person name="Yin Z."/>
            <person name="Liu X."/>
            <person name="Wang D."/>
            <person name="Xie Z."/>
        </authorList>
    </citation>
    <scope>NUCLEOTIDE SEQUENCE</scope>
    <source>
        <strain evidence="1">AC3</strain>
    </source>
</reference>
<gene>
    <name evidence="1" type="ORF">M0D58_09990</name>
</gene>
<protein>
    <submittedName>
        <fullName evidence="1">Uncharacterized protein</fullName>
    </submittedName>
</protein>
<evidence type="ECO:0000313" key="1">
    <source>
        <dbReference type="EMBL" id="UPQ74380.1"/>
    </source>
</evidence>
<proteinExistence type="predicted"/>
<organism evidence="1 2">
    <name type="scientific">Chryseobacterium nepalense</name>
    <dbReference type="NCBI Taxonomy" id="1854498"/>
    <lineage>
        <taxon>Bacteria</taxon>
        <taxon>Pseudomonadati</taxon>
        <taxon>Bacteroidota</taxon>
        <taxon>Flavobacteriia</taxon>
        <taxon>Flavobacteriales</taxon>
        <taxon>Weeksellaceae</taxon>
        <taxon>Chryseobacterium group</taxon>
        <taxon>Chryseobacterium</taxon>
    </lineage>
</organism>
<evidence type="ECO:0000313" key="2">
    <source>
        <dbReference type="Proteomes" id="UP000830552"/>
    </source>
</evidence>
<name>A0ABY4K4U3_9FLAO</name>
<sequence>MGASHQQYDAIILADVDFIEVWACKEVAKARKSVVKCIVFIVNND</sequence>
<dbReference type="RefSeq" id="WP_248388872.1">
    <property type="nucleotide sequence ID" value="NZ_CP096203.1"/>
</dbReference>